<dbReference type="AlphaFoldDB" id="I3EII9"/>
<reference evidence="5" key="1">
    <citation type="submission" date="2011-01" db="EMBL/GenBank/DDBJ databases">
        <title>The Genome Sequence of Nematocida parisii strain ERTm3.</title>
        <authorList>
            <consortium name="The Broad Institute Genome Sequencing Platform"/>
            <consortium name="The Broad Institute Genome Sequencing Center for Infectious Disease"/>
            <person name="Cuomo C."/>
            <person name="Troemel E."/>
            <person name="Young S.K."/>
            <person name="Zeng Q."/>
            <person name="Gargeya S."/>
            <person name="Fitzgerald M."/>
            <person name="Haas B."/>
            <person name="Abouelleil A."/>
            <person name="Alvarado L."/>
            <person name="Arachchi H.M."/>
            <person name="Berlin A."/>
            <person name="Chapman S.B."/>
            <person name="Gearin G."/>
            <person name="Goldberg J."/>
            <person name="Griggs A."/>
            <person name="Gujja S."/>
            <person name="Hansen M."/>
            <person name="Heiman D."/>
            <person name="Howarth C."/>
            <person name="Larimer J."/>
            <person name="Lui A."/>
            <person name="MacDonald P.J.P."/>
            <person name="McCowen C."/>
            <person name="Montmayeur A."/>
            <person name="Murphy C."/>
            <person name="Neiman D."/>
            <person name="Pearson M."/>
            <person name="Priest M."/>
            <person name="Roberts A."/>
            <person name="Saif S."/>
            <person name="Shea T."/>
            <person name="Sisk P."/>
            <person name="Stolte C."/>
            <person name="Sykes S."/>
            <person name="Wortman J."/>
            <person name="Nusbaum C."/>
            <person name="Birren B."/>
        </authorList>
    </citation>
    <scope>NUCLEOTIDE SEQUENCE</scope>
    <source>
        <strain evidence="5">ERTm3</strain>
    </source>
</reference>
<evidence type="ECO:0000259" key="4">
    <source>
        <dbReference type="Pfam" id="PF05181"/>
    </source>
</evidence>
<evidence type="ECO:0000256" key="1">
    <source>
        <dbReference type="ARBA" id="ARBA00004123"/>
    </source>
</evidence>
<dbReference type="InterPro" id="IPR000465">
    <property type="entry name" value="XPA/RAD14"/>
</dbReference>
<dbReference type="GO" id="GO:0006284">
    <property type="term" value="P:base-excision repair"/>
    <property type="evidence" value="ECO:0007669"/>
    <property type="project" value="TreeGrafter"/>
</dbReference>
<dbReference type="VEuPathDB" id="MicrosporidiaDB:NEQG_00855"/>
<dbReference type="Gene3D" id="3.90.530.10">
    <property type="entry name" value="XPA C-terminal domain"/>
    <property type="match status" value="1"/>
</dbReference>
<proteinExistence type="predicted"/>
<dbReference type="SUPFAM" id="SSF46955">
    <property type="entry name" value="Putative DNA-binding domain"/>
    <property type="match status" value="1"/>
</dbReference>
<dbReference type="InterPro" id="IPR037129">
    <property type="entry name" value="XPA_sf"/>
</dbReference>
<dbReference type="PANTHER" id="PTHR10142">
    <property type="entry name" value="DNA REPAIR PROTEIN COMPLEMENTING XP-A CELLS"/>
    <property type="match status" value="1"/>
</dbReference>
<keyword evidence="6" id="KW-1185">Reference proteome</keyword>
<dbReference type="InParanoid" id="I3EII9"/>
<dbReference type="GO" id="GO:0000110">
    <property type="term" value="C:nucleotide-excision repair factor 1 complex"/>
    <property type="evidence" value="ECO:0007669"/>
    <property type="project" value="TreeGrafter"/>
</dbReference>
<dbReference type="OrthoDB" id="5368863at2759"/>
<keyword evidence="3" id="KW-0539">Nucleus</keyword>
<evidence type="ECO:0000313" key="6">
    <source>
        <dbReference type="Proteomes" id="UP000002872"/>
    </source>
</evidence>
<comment type="subcellular location">
    <subcellularLocation>
        <location evidence="1">Nucleus</location>
    </subcellularLocation>
</comment>
<evidence type="ECO:0000313" key="5">
    <source>
        <dbReference type="EMBL" id="EIJ89036.1"/>
    </source>
</evidence>
<dbReference type="PANTHER" id="PTHR10142:SF0">
    <property type="entry name" value="DNA REPAIR PROTEIN COMPLEMENTING XP-A CELLS"/>
    <property type="match status" value="1"/>
</dbReference>
<dbReference type="GO" id="GO:0003684">
    <property type="term" value="F:damaged DNA binding"/>
    <property type="evidence" value="ECO:0007669"/>
    <property type="project" value="InterPro"/>
</dbReference>
<dbReference type="FunCoup" id="I3EII9">
    <property type="interactions" value="73"/>
</dbReference>
<dbReference type="STRING" id="935791.I3EII9"/>
<dbReference type="InterPro" id="IPR009061">
    <property type="entry name" value="DNA-bd_dom_put_sf"/>
</dbReference>
<evidence type="ECO:0000256" key="3">
    <source>
        <dbReference type="ARBA" id="ARBA00023242"/>
    </source>
</evidence>
<dbReference type="GO" id="GO:0070914">
    <property type="term" value="P:UV-damage excision repair"/>
    <property type="evidence" value="ECO:0007669"/>
    <property type="project" value="TreeGrafter"/>
</dbReference>
<dbReference type="OMA" id="CKCECGM"/>
<dbReference type="Proteomes" id="UP000002872">
    <property type="component" value="Unassembled WGS sequence"/>
</dbReference>
<dbReference type="CDD" id="cd21075">
    <property type="entry name" value="DBD_XPA-like"/>
    <property type="match status" value="1"/>
</dbReference>
<feature type="domain" description="XPA C-terminal" evidence="4">
    <location>
        <begin position="63"/>
        <end position="109"/>
    </location>
</feature>
<name>I3EII9_NEMP3</name>
<dbReference type="GO" id="GO:0000715">
    <property type="term" value="P:nucleotide-excision repair, DNA damage recognition"/>
    <property type="evidence" value="ECO:0007669"/>
    <property type="project" value="TreeGrafter"/>
</dbReference>
<gene>
    <name evidence="5" type="ORF">NEQG_00855</name>
</gene>
<dbReference type="GO" id="GO:1901255">
    <property type="term" value="P:nucleotide-excision repair involved in interstrand cross-link repair"/>
    <property type="evidence" value="ECO:0007669"/>
    <property type="project" value="TreeGrafter"/>
</dbReference>
<protein>
    <recommendedName>
        <fullName evidence="4">XPA C-terminal domain-containing protein</fullName>
    </recommendedName>
</protein>
<dbReference type="HOGENOM" id="CLU_053731_2_0_1"/>
<dbReference type="EMBL" id="GL870877">
    <property type="protein sequence ID" value="EIJ89036.1"/>
    <property type="molecule type" value="Genomic_DNA"/>
</dbReference>
<keyword evidence="2" id="KW-0862">Zinc</keyword>
<sequence>MTDAPHNIQTTIIKRNILYDNTKNKQTIQYDEYSCDICLCNGVDQSIRTAFKVNYCKECKTQLELITQSTAINDYLLSKEDVKGLNHMKVSNPRNEDWKPMILYRKSEVEEISKRKYPSIEEEKALRREKLKKRKEKSLKKKLSLLRQTTKLRLKQETTHSHEFSEEGMCTCGMKIEIEEI</sequence>
<evidence type="ECO:0000256" key="2">
    <source>
        <dbReference type="ARBA" id="ARBA00022833"/>
    </source>
</evidence>
<dbReference type="Pfam" id="PF05181">
    <property type="entry name" value="XPA_C"/>
    <property type="match status" value="1"/>
</dbReference>
<dbReference type="InterPro" id="IPR022656">
    <property type="entry name" value="XPA_C"/>
</dbReference>
<accession>I3EII9</accession>
<organism evidence="5 6">
    <name type="scientific">Nematocida parisii (strain ERTm3)</name>
    <name type="common">Nematode killer fungus</name>
    <dbReference type="NCBI Taxonomy" id="935791"/>
    <lineage>
        <taxon>Eukaryota</taxon>
        <taxon>Fungi</taxon>
        <taxon>Fungi incertae sedis</taxon>
        <taxon>Microsporidia</taxon>
        <taxon>Nematocida</taxon>
    </lineage>
</organism>